<dbReference type="PROSITE" id="PS50010">
    <property type="entry name" value="DH_2"/>
    <property type="match status" value="1"/>
</dbReference>
<dbReference type="SUPFAM" id="SSF49562">
    <property type="entry name" value="C2 domain (Calcium/lipid-binding domain, CaLB)"/>
    <property type="match status" value="1"/>
</dbReference>
<organism evidence="16 17">
    <name type="scientific">Rousettus aegyptiacus</name>
    <name type="common">Egyptian fruit bat</name>
    <name type="synonym">Pteropus aegyptiacus</name>
    <dbReference type="NCBI Taxonomy" id="9407"/>
    <lineage>
        <taxon>Eukaryota</taxon>
        <taxon>Metazoa</taxon>
        <taxon>Chordata</taxon>
        <taxon>Craniata</taxon>
        <taxon>Vertebrata</taxon>
        <taxon>Euteleostomi</taxon>
        <taxon>Mammalia</taxon>
        <taxon>Eutheria</taxon>
        <taxon>Laurasiatheria</taxon>
        <taxon>Chiroptera</taxon>
        <taxon>Yinpterochiroptera</taxon>
        <taxon>Pteropodoidea</taxon>
        <taxon>Pteropodidae</taxon>
        <taxon>Rousettinae</taxon>
        <taxon>Rousettus</taxon>
    </lineage>
</organism>
<dbReference type="FunFam" id="1.20.900.10:FF:000014">
    <property type="entry name" value="active breakpoint cluster region-related protein isoform X2"/>
    <property type="match status" value="1"/>
</dbReference>
<protein>
    <recommendedName>
        <fullName evidence="3">Active breakpoint cluster region-related protein</fullName>
    </recommendedName>
</protein>
<dbReference type="Proteomes" id="UP000593571">
    <property type="component" value="Unassembled WGS sequence"/>
</dbReference>
<comment type="caution">
    <text evidence="16">The sequence shown here is derived from an EMBL/GenBank/DDBJ whole genome shotgun (WGS) entry which is preliminary data.</text>
</comment>
<dbReference type="GO" id="GO:0005096">
    <property type="term" value="F:GTPase activator activity"/>
    <property type="evidence" value="ECO:0007669"/>
    <property type="project" value="UniProtKB-KW"/>
</dbReference>
<dbReference type="Gene3D" id="2.60.40.150">
    <property type="entry name" value="C2 domain"/>
    <property type="match status" value="1"/>
</dbReference>
<dbReference type="CDD" id="cd08686">
    <property type="entry name" value="C2_ABR"/>
    <property type="match status" value="1"/>
</dbReference>
<evidence type="ECO:0000259" key="15">
    <source>
        <dbReference type="PROSITE" id="PS50238"/>
    </source>
</evidence>
<dbReference type="InterPro" id="IPR000008">
    <property type="entry name" value="C2_dom"/>
</dbReference>
<dbReference type="SUPFAM" id="SSF69036">
    <property type="entry name" value="Bcr-Abl oncoprotein oligomerization domain"/>
    <property type="match status" value="1"/>
</dbReference>
<keyword evidence="10" id="KW-0175">Coiled coil</keyword>
<dbReference type="SUPFAM" id="SSF50729">
    <property type="entry name" value="PH domain-like"/>
    <property type="match status" value="1"/>
</dbReference>
<evidence type="ECO:0000256" key="2">
    <source>
        <dbReference type="ARBA" id="ARBA00004552"/>
    </source>
</evidence>
<keyword evidence="17" id="KW-1185">Reference proteome</keyword>
<feature type="domain" description="PH" evidence="12">
    <location>
        <begin position="626"/>
        <end position="784"/>
    </location>
</feature>
<dbReference type="SMART" id="SM00325">
    <property type="entry name" value="RhoGEF"/>
    <property type="match status" value="1"/>
</dbReference>
<dbReference type="SMART" id="SM00239">
    <property type="entry name" value="C2"/>
    <property type="match status" value="1"/>
</dbReference>
<evidence type="ECO:0000256" key="7">
    <source>
        <dbReference type="ARBA" id="ARBA00023018"/>
    </source>
</evidence>
<dbReference type="Gene3D" id="1.20.900.10">
    <property type="entry name" value="Dbl homology (DH) domain"/>
    <property type="match status" value="1"/>
</dbReference>
<dbReference type="GO" id="GO:0004674">
    <property type="term" value="F:protein serine/threonine kinase activity"/>
    <property type="evidence" value="ECO:0007669"/>
    <property type="project" value="InterPro"/>
</dbReference>
<dbReference type="Gene3D" id="4.10.280.30">
    <property type="entry name" value="Bcr-Abl oncoprotein oligomerisation domain"/>
    <property type="match status" value="1"/>
</dbReference>
<dbReference type="AlphaFoldDB" id="A0A7J8G338"/>
<dbReference type="PANTHER" id="PTHR23182:SF5">
    <property type="entry name" value="ACTIVE BREAKPOINT CLUSTER REGION-RELATED PROTEIN"/>
    <property type="match status" value="1"/>
</dbReference>
<dbReference type="FunFam" id="2.30.29.30:FF:000112">
    <property type="entry name" value="active breakpoint cluster region-related protein isoform X2"/>
    <property type="match status" value="1"/>
</dbReference>
<evidence type="ECO:0000256" key="3">
    <source>
        <dbReference type="ARBA" id="ARBA00019427"/>
    </source>
</evidence>
<feature type="region of interest" description="Disordered" evidence="11">
    <location>
        <begin position="68"/>
        <end position="112"/>
    </location>
</feature>
<feature type="domain" description="Rho-GAP" evidence="15">
    <location>
        <begin position="972"/>
        <end position="1170"/>
    </location>
</feature>
<dbReference type="PANTHER" id="PTHR23182">
    <property type="entry name" value="BREAKPOINT CLUSTER REGION PROTEIN BCR"/>
    <property type="match status" value="1"/>
</dbReference>
<dbReference type="GO" id="GO:0035556">
    <property type="term" value="P:intracellular signal transduction"/>
    <property type="evidence" value="ECO:0007669"/>
    <property type="project" value="InterPro"/>
</dbReference>
<dbReference type="SUPFAM" id="SSF48350">
    <property type="entry name" value="GTPase activation domain, GAP"/>
    <property type="match status" value="1"/>
</dbReference>
<evidence type="ECO:0000256" key="5">
    <source>
        <dbReference type="ARBA" id="ARBA00022553"/>
    </source>
</evidence>
<dbReference type="InterPro" id="IPR037769">
    <property type="entry name" value="Abr/Bcr"/>
</dbReference>
<evidence type="ECO:0000256" key="11">
    <source>
        <dbReference type="SAM" id="MobiDB-lite"/>
    </source>
</evidence>
<keyword evidence="6" id="KW-0344">Guanine-nucleotide releasing factor</keyword>
<dbReference type="PROSITE" id="PS50004">
    <property type="entry name" value="C2"/>
    <property type="match status" value="1"/>
</dbReference>
<feature type="compositionally biased region" description="Basic and acidic residues" evidence="11">
    <location>
        <begin position="271"/>
        <end position="284"/>
    </location>
</feature>
<keyword evidence="7" id="KW-0770">Synapse</keyword>
<keyword evidence="5" id="KW-0597">Phosphoprotein</keyword>
<keyword evidence="8" id="KW-0966">Cell projection</keyword>
<dbReference type="InterPro" id="IPR008936">
    <property type="entry name" value="Rho_GTPase_activation_prot"/>
</dbReference>
<dbReference type="GO" id="GO:0043197">
    <property type="term" value="C:dendritic spine"/>
    <property type="evidence" value="ECO:0007669"/>
    <property type="project" value="UniProtKB-SubCell"/>
</dbReference>
<comment type="subcellular location">
    <subcellularLocation>
        <location evidence="1">Cell projection</location>
        <location evidence="1">Axon</location>
    </subcellularLocation>
    <subcellularLocation>
        <location evidence="2">Cell projection</location>
        <location evidence="2">Dendritic spine</location>
    </subcellularLocation>
</comment>
<gene>
    <name evidence="16" type="ORF">HJG63_000109</name>
</gene>
<evidence type="ECO:0000256" key="4">
    <source>
        <dbReference type="ARBA" id="ARBA00022468"/>
    </source>
</evidence>
<dbReference type="Gene3D" id="1.10.555.10">
    <property type="entry name" value="Rho GTPase activation protein"/>
    <property type="match status" value="1"/>
</dbReference>
<name>A0A7J8G338_ROUAE</name>
<evidence type="ECO:0000259" key="12">
    <source>
        <dbReference type="PROSITE" id="PS50003"/>
    </source>
</evidence>
<dbReference type="InterPro" id="IPR035899">
    <property type="entry name" value="DBL_dom_sf"/>
</dbReference>
<proteinExistence type="predicted"/>
<dbReference type="SUPFAM" id="SSF48065">
    <property type="entry name" value="DBL homology domain (DH-domain)"/>
    <property type="match status" value="1"/>
</dbReference>
<feature type="domain" description="DH" evidence="14">
    <location>
        <begin position="416"/>
        <end position="609"/>
    </location>
</feature>
<evidence type="ECO:0000259" key="13">
    <source>
        <dbReference type="PROSITE" id="PS50004"/>
    </source>
</evidence>
<dbReference type="CDD" id="cd04387">
    <property type="entry name" value="RhoGAP_Bcr"/>
    <property type="match status" value="1"/>
</dbReference>
<feature type="region of interest" description="Disordered" evidence="11">
    <location>
        <begin position="242"/>
        <end position="409"/>
    </location>
</feature>
<evidence type="ECO:0000256" key="1">
    <source>
        <dbReference type="ARBA" id="ARBA00004489"/>
    </source>
</evidence>
<evidence type="ECO:0000313" key="16">
    <source>
        <dbReference type="EMBL" id="KAF6454407.1"/>
    </source>
</evidence>
<dbReference type="PROSITE" id="PS50238">
    <property type="entry name" value="RHOGAP"/>
    <property type="match status" value="1"/>
</dbReference>
<feature type="region of interest" description="Disordered" evidence="11">
    <location>
        <begin position="170"/>
        <end position="219"/>
    </location>
</feature>
<evidence type="ECO:0000256" key="10">
    <source>
        <dbReference type="SAM" id="Coils"/>
    </source>
</evidence>
<dbReference type="EMBL" id="JACASE010000006">
    <property type="protein sequence ID" value="KAF6454407.1"/>
    <property type="molecule type" value="Genomic_DNA"/>
</dbReference>
<dbReference type="Pfam" id="PF00620">
    <property type="entry name" value="RhoGAP"/>
    <property type="match status" value="1"/>
</dbReference>
<dbReference type="FunFam" id="1.10.555.10:FF:000004">
    <property type="entry name" value="active breakpoint cluster region-related protein-like"/>
    <property type="match status" value="1"/>
</dbReference>
<dbReference type="GO" id="GO:0030424">
    <property type="term" value="C:axon"/>
    <property type="evidence" value="ECO:0007669"/>
    <property type="project" value="UniProtKB-SubCell"/>
</dbReference>
<evidence type="ECO:0000256" key="6">
    <source>
        <dbReference type="ARBA" id="ARBA00022658"/>
    </source>
</evidence>
<dbReference type="FunFam" id="2.60.40.150:FF:000057">
    <property type="entry name" value="active breakpoint cluster region-related protein isoform X1"/>
    <property type="match status" value="1"/>
</dbReference>
<dbReference type="PROSITE" id="PS50003">
    <property type="entry name" value="PH_DOMAIN"/>
    <property type="match status" value="1"/>
</dbReference>
<evidence type="ECO:0000256" key="8">
    <source>
        <dbReference type="ARBA" id="ARBA00023273"/>
    </source>
</evidence>
<dbReference type="InterPro" id="IPR001849">
    <property type="entry name" value="PH_domain"/>
</dbReference>
<dbReference type="Pfam" id="PF09036">
    <property type="entry name" value="Bcr-Abl_Oligo"/>
    <property type="match status" value="1"/>
</dbReference>
<dbReference type="InterPro" id="IPR015123">
    <property type="entry name" value="Bcr-Abl_oncoprot_oligo"/>
</dbReference>
<comment type="subunit">
    <text evidence="9">Interacts with DLG4.</text>
</comment>
<feature type="compositionally biased region" description="Polar residues" evidence="11">
    <location>
        <begin position="379"/>
        <end position="389"/>
    </location>
</feature>
<dbReference type="Pfam" id="PF00168">
    <property type="entry name" value="C2"/>
    <property type="match status" value="1"/>
</dbReference>
<dbReference type="InterPro" id="IPR001331">
    <property type="entry name" value="GDS_CDC24_CS"/>
</dbReference>
<dbReference type="CDD" id="cd13366">
    <property type="entry name" value="PH_ABR"/>
    <property type="match status" value="1"/>
</dbReference>
<dbReference type="InterPro" id="IPR035892">
    <property type="entry name" value="C2_domain_sf"/>
</dbReference>
<dbReference type="InterPro" id="IPR011993">
    <property type="entry name" value="PH-like_dom_sf"/>
</dbReference>
<dbReference type="InterPro" id="IPR000219">
    <property type="entry name" value="DH_dom"/>
</dbReference>
<dbReference type="Pfam" id="PF19057">
    <property type="entry name" value="PH_19"/>
    <property type="match status" value="1"/>
</dbReference>
<dbReference type="InterPro" id="IPR036481">
    <property type="entry name" value="Bcr-Abl_oncoprot_oligo_sf"/>
</dbReference>
<evidence type="ECO:0000256" key="9">
    <source>
        <dbReference type="ARBA" id="ARBA00064398"/>
    </source>
</evidence>
<dbReference type="CDD" id="cd00160">
    <property type="entry name" value="RhoGEF"/>
    <property type="match status" value="1"/>
</dbReference>
<feature type="compositionally biased region" description="Basic and acidic residues" evidence="11">
    <location>
        <begin position="316"/>
        <end position="342"/>
    </location>
</feature>
<dbReference type="InterPro" id="IPR037865">
    <property type="entry name" value="ABR_PH"/>
</dbReference>
<feature type="compositionally biased region" description="Basic and acidic residues" evidence="11">
    <location>
        <begin position="294"/>
        <end position="305"/>
    </location>
</feature>
<dbReference type="PROSITE" id="PS00741">
    <property type="entry name" value="DH_1"/>
    <property type="match status" value="1"/>
</dbReference>
<dbReference type="GO" id="GO:0005085">
    <property type="term" value="F:guanyl-nucleotide exchange factor activity"/>
    <property type="evidence" value="ECO:0007669"/>
    <property type="project" value="UniProtKB-KW"/>
</dbReference>
<feature type="coiled-coil region" evidence="10">
    <location>
        <begin position="28"/>
        <end position="55"/>
    </location>
</feature>
<dbReference type="Gene3D" id="2.30.29.30">
    <property type="entry name" value="Pleckstrin-homology domain (PH domain)/Phosphotyrosine-binding domain (PTB)"/>
    <property type="match status" value="1"/>
</dbReference>
<accession>A0A7J8G338</accession>
<feature type="domain" description="C2" evidence="13">
    <location>
        <begin position="809"/>
        <end position="938"/>
    </location>
</feature>
<dbReference type="GO" id="GO:0016020">
    <property type="term" value="C:membrane"/>
    <property type="evidence" value="ECO:0007669"/>
    <property type="project" value="TreeGrafter"/>
</dbReference>
<sequence>MWDPQDFERHWQAEFPGEEAPVLQLDSVVDIERELERCKLNLKRLQQVLAEEKFKVFYLQAALAGEKPEVGSGPLEDGDGGSQGASAEEPAPAGPERPPREEAGAVGGCGDTRDLACRDPEVTARAETPPYVCLDLPTCPGAAGAGGAVRSLTAAIHQQLLQPRLLFRPREDCAPPGHDGIVPSAPEQSSGTRAGRGSEEGELAASGADDGGDSSDHDFEMVDWNEKFVLGHLFVAPSRLGTRDEAEKPVRSCSPHRWMHLIPGGRRQQRKSRDLEQLESEAKDGLGSPLAVDEPPRRGAREHLSPWRRKRFLQIPERDSPSHSSPERGSDCSHNSSDHEDGSSADFSYGADDYDGEGNEEQKGPPEGSETMPYIDESPTMSPQLSARSQGGGDSISPTPPEGLAPGVEAGKGLEMRKLVLSGFLASEEIYINQLEALLLPMKPLKATATTSQPVLTIQQIETIFYKIQDIYEIHKEFYDNLCPKVQQWDSQVTMGHLFQKLASQLGVYKAFVDNYKVALETAEKCSQSNNQFQKISEELKVKGPKDSKDSHTSVTMEALLYKPIDRVTRSTLVLHDLLKHTPVDHPDYPLLQDALRISQNFLSSINEDIDPRRTAVTTPKGETRQLVKDGFLVEVSEGSRKLRHVFLFTDVLLCAKLKKTSVGKHQQYDCKWYIPLADLVFPSPEESEASPHVHPFPDHELEDMKMKISALKSEIQKEKANKAQSRAIERLKKKMFENEFLLLLNSPTIPFRIHNRNGKSYLFLLSSDYERSEWREAIQKLQKKDLQAFVLSSVELQVLTGSCFKLRTVHNIPVTSNKDDDESPGLYGFLHVIVHSAKGFKQSANLYCTLEVDSFGYFVSKAKTRVFRDTTEPKWDEEFEIELEGSQSLRILCYEKCYDKTKVNKDNNEIVDKIMGKGQIQLDPQTVETKNWHTDVIEMNGIKVEFSMKFTSRDMSLKRTPSKKQTGVFGVKISVVTKRERSKVPYIVRQCVEEVEKRGIEEVGIYRISGVATDIQALKAVFDANNKDILLMLSDMDINAIAGTLKLYFRELPEPLLTDRLYPAFMEGIALSDPAAKENCMMHLLRSLPDPNLITFLFLLEHLKRVAEKEPVNKMSLHNLATVFGPTLLRPSEVESKAHLTSAADIWSHDVMAQVQVLLYYLQHPPISFAELKRNTLYFSTDV</sequence>
<reference evidence="16 17" key="1">
    <citation type="journal article" date="2020" name="Nature">
        <title>Six reference-quality genomes reveal evolution of bat adaptations.</title>
        <authorList>
            <person name="Jebb D."/>
            <person name="Huang Z."/>
            <person name="Pippel M."/>
            <person name="Hughes G.M."/>
            <person name="Lavrichenko K."/>
            <person name="Devanna P."/>
            <person name="Winkler S."/>
            <person name="Jermiin L.S."/>
            <person name="Skirmuntt E.C."/>
            <person name="Katzourakis A."/>
            <person name="Burkitt-Gray L."/>
            <person name="Ray D.A."/>
            <person name="Sullivan K.A.M."/>
            <person name="Roscito J.G."/>
            <person name="Kirilenko B.M."/>
            <person name="Davalos L.M."/>
            <person name="Corthals A.P."/>
            <person name="Power M.L."/>
            <person name="Jones G."/>
            <person name="Ransome R.D."/>
            <person name="Dechmann D.K.N."/>
            <person name="Locatelli A.G."/>
            <person name="Puechmaille S.J."/>
            <person name="Fedrigo O."/>
            <person name="Jarvis E.D."/>
            <person name="Hiller M."/>
            <person name="Vernes S.C."/>
            <person name="Myers E.W."/>
            <person name="Teeling E.C."/>
        </authorList>
    </citation>
    <scope>NUCLEOTIDE SEQUENCE [LARGE SCALE GENOMIC DNA]</scope>
    <source>
        <strain evidence="16">MRouAeg1</strain>
        <tissue evidence="16">Muscle</tissue>
    </source>
</reference>
<dbReference type="SMART" id="SM00233">
    <property type="entry name" value="PH"/>
    <property type="match status" value="1"/>
</dbReference>
<evidence type="ECO:0000259" key="14">
    <source>
        <dbReference type="PROSITE" id="PS50010"/>
    </source>
</evidence>
<evidence type="ECO:0000313" key="17">
    <source>
        <dbReference type="Proteomes" id="UP000593571"/>
    </source>
</evidence>
<dbReference type="SMART" id="SM00324">
    <property type="entry name" value="RhoGAP"/>
    <property type="match status" value="1"/>
</dbReference>
<dbReference type="Pfam" id="PF00621">
    <property type="entry name" value="RhoGEF"/>
    <property type="match status" value="1"/>
</dbReference>
<dbReference type="InterPro" id="IPR000198">
    <property type="entry name" value="RhoGAP_dom"/>
</dbReference>
<keyword evidence="4" id="KW-0343">GTPase activation</keyword>